<dbReference type="Proteomes" id="UP001161247">
    <property type="component" value="Chromosome 8"/>
</dbReference>
<reference evidence="2" key="1">
    <citation type="submission" date="2023-03" db="EMBL/GenBank/DDBJ databases">
        <authorList>
            <person name="Julca I."/>
        </authorList>
    </citation>
    <scope>NUCLEOTIDE SEQUENCE</scope>
</reference>
<organism evidence="2 3">
    <name type="scientific">Oldenlandia corymbosa var. corymbosa</name>
    <dbReference type="NCBI Taxonomy" id="529605"/>
    <lineage>
        <taxon>Eukaryota</taxon>
        <taxon>Viridiplantae</taxon>
        <taxon>Streptophyta</taxon>
        <taxon>Embryophyta</taxon>
        <taxon>Tracheophyta</taxon>
        <taxon>Spermatophyta</taxon>
        <taxon>Magnoliopsida</taxon>
        <taxon>eudicotyledons</taxon>
        <taxon>Gunneridae</taxon>
        <taxon>Pentapetalae</taxon>
        <taxon>asterids</taxon>
        <taxon>lamiids</taxon>
        <taxon>Gentianales</taxon>
        <taxon>Rubiaceae</taxon>
        <taxon>Rubioideae</taxon>
        <taxon>Spermacoceae</taxon>
        <taxon>Hedyotis-Oldenlandia complex</taxon>
        <taxon>Oldenlandia</taxon>
    </lineage>
</organism>
<proteinExistence type="predicted"/>
<evidence type="ECO:0000256" key="1">
    <source>
        <dbReference type="SAM" id="MobiDB-lite"/>
    </source>
</evidence>
<evidence type="ECO:0000313" key="3">
    <source>
        <dbReference type="Proteomes" id="UP001161247"/>
    </source>
</evidence>
<gene>
    <name evidence="2" type="ORF">OLC1_LOCUS21519</name>
</gene>
<accession>A0AAV1E434</accession>
<dbReference type="AlphaFoldDB" id="A0AAV1E434"/>
<sequence>MRYYDHYDEDSQEEVESMDSFYDILETMIVPTKEEVHRSLKSISIQNYYQISGVASLGDYIVDNDEISDIQDNGTLYNYFDVPIDDDFEHKRFLWRQEVVGITQYRGQDDYYLYDPPPKDIISKTLMLHEEAIGDDVRDITANNNDAEVVVENVPNTMDISVPTIPTSCSLKVVDEHEDPTLMHSYEEVEHTDFVFGGIWYHIEVDIKDDGRLKAKNGSHQAKLKSKMKLKSWCRVAGREKEVNKTVDRGTMRYYDHYDEDSQEEVESMDSFYDILETMIVPTKEEVHRSLKSISIQNYYQISGVASLGDYIVDNDEISDIQDDGTLYNYFDVPIDDDFEHKRFLWRQEVLGITQYRGQDDYYLYDPPPKDIISKTLMLHEEAIGDDVRDITANNNDAEVVVENVPNTMDISVPTIPTSCSLKVVDEHEDPTLMHSYEEVEHTDFVFGDKLPIEAVGGIWYHIEVDIKDDGRLKAKNGSHQAKLKSKMKLKSWCRVAGREKEVNKTVDRGSSTFLSPDTKADAEP</sequence>
<evidence type="ECO:0000313" key="2">
    <source>
        <dbReference type="EMBL" id="CAI9114896.1"/>
    </source>
</evidence>
<protein>
    <submittedName>
        <fullName evidence="2">OLC1v1015713C1</fullName>
    </submittedName>
</protein>
<keyword evidence="3" id="KW-1185">Reference proteome</keyword>
<feature type="region of interest" description="Disordered" evidence="1">
    <location>
        <begin position="502"/>
        <end position="525"/>
    </location>
</feature>
<name>A0AAV1E434_OLDCO</name>
<dbReference type="EMBL" id="OX459125">
    <property type="protein sequence ID" value="CAI9114896.1"/>
    <property type="molecule type" value="Genomic_DNA"/>
</dbReference>